<organism evidence="1 2">
    <name type="scientific">Portunus trituberculatus</name>
    <name type="common">Swimming crab</name>
    <name type="synonym">Neptunus trituberculatus</name>
    <dbReference type="NCBI Taxonomy" id="210409"/>
    <lineage>
        <taxon>Eukaryota</taxon>
        <taxon>Metazoa</taxon>
        <taxon>Ecdysozoa</taxon>
        <taxon>Arthropoda</taxon>
        <taxon>Crustacea</taxon>
        <taxon>Multicrustacea</taxon>
        <taxon>Malacostraca</taxon>
        <taxon>Eumalacostraca</taxon>
        <taxon>Eucarida</taxon>
        <taxon>Decapoda</taxon>
        <taxon>Pleocyemata</taxon>
        <taxon>Brachyura</taxon>
        <taxon>Eubrachyura</taxon>
        <taxon>Portunoidea</taxon>
        <taxon>Portunidae</taxon>
        <taxon>Portuninae</taxon>
        <taxon>Portunus</taxon>
    </lineage>
</organism>
<evidence type="ECO:0000313" key="2">
    <source>
        <dbReference type="Proteomes" id="UP000324222"/>
    </source>
</evidence>
<proteinExistence type="predicted"/>
<dbReference type="EMBL" id="VSRR010062758">
    <property type="protein sequence ID" value="MPC83530.1"/>
    <property type="molecule type" value="Genomic_DNA"/>
</dbReference>
<accession>A0A5B7IGH0</accession>
<comment type="caution">
    <text evidence="1">The sequence shown here is derived from an EMBL/GenBank/DDBJ whole genome shotgun (WGS) entry which is preliminary data.</text>
</comment>
<protein>
    <submittedName>
        <fullName evidence="1">Uncharacterized protein</fullName>
    </submittedName>
</protein>
<keyword evidence="2" id="KW-1185">Reference proteome</keyword>
<sequence length="73" mass="8222">MQPGNWKTRNVVVTVSVKMVSGSTATHSKISAWQDPWRLNTRGCQGDFKTLSSIGDAGWQMLYEDDYIQSKEV</sequence>
<reference evidence="1 2" key="1">
    <citation type="submission" date="2019-05" db="EMBL/GenBank/DDBJ databases">
        <title>Another draft genome of Portunus trituberculatus and its Hox gene families provides insights of decapod evolution.</title>
        <authorList>
            <person name="Jeong J.-H."/>
            <person name="Song I."/>
            <person name="Kim S."/>
            <person name="Choi T."/>
            <person name="Kim D."/>
            <person name="Ryu S."/>
            <person name="Kim W."/>
        </authorList>
    </citation>
    <scope>NUCLEOTIDE SEQUENCE [LARGE SCALE GENOMIC DNA]</scope>
    <source>
        <tissue evidence="1">Muscle</tissue>
    </source>
</reference>
<gene>
    <name evidence="1" type="ORF">E2C01_078242</name>
</gene>
<dbReference type="AlphaFoldDB" id="A0A5B7IGH0"/>
<evidence type="ECO:0000313" key="1">
    <source>
        <dbReference type="EMBL" id="MPC83530.1"/>
    </source>
</evidence>
<name>A0A5B7IGH0_PORTR</name>
<dbReference type="Proteomes" id="UP000324222">
    <property type="component" value="Unassembled WGS sequence"/>
</dbReference>